<gene>
    <name evidence="10 14" type="primary">atpC</name>
    <name evidence="14" type="ORF">NCTC12742_01043</name>
</gene>
<dbReference type="GO" id="GO:0046933">
    <property type="term" value="F:proton-transporting ATP synthase activity, rotational mechanism"/>
    <property type="evidence" value="ECO:0007669"/>
    <property type="project" value="UniProtKB-UniRule"/>
</dbReference>
<evidence type="ECO:0000256" key="4">
    <source>
        <dbReference type="ARBA" id="ARBA00011648"/>
    </source>
</evidence>
<evidence type="ECO:0000259" key="12">
    <source>
        <dbReference type="Pfam" id="PF00401"/>
    </source>
</evidence>
<dbReference type="STRING" id="28091.SAMEA3174300_01667"/>
<dbReference type="NCBIfam" id="NF001847">
    <property type="entry name" value="PRK00571.1-4"/>
    <property type="match status" value="1"/>
</dbReference>
<name>A0A3S4ZD48_9NEIS</name>
<proteinExistence type="inferred from homology"/>
<feature type="domain" description="ATP synthase F1 complex delta/epsilon subunit N-terminal" evidence="13">
    <location>
        <begin position="4"/>
        <end position="84"/>
    </location>
</feature>
<dbReference type="RefSeq" id="WP_036494352.1">
    <property type="nucleotide sequence ID" value="NZ_CAUJRG010000013.1"/>
</dbReference>
<comment type="subcellular location">
    <subcellularLocation>
        <location evidence="2 10">Cell membrane</location>
        <topology evidence="2 10">Peripheral membrane protein</topology>
    </subcellularLocation>
</comment>
<dbReference type="InterPro" id="IPR036794">
    <property type="entry name" value="ATP_F1_dsu/esu_C_sf"/>
</dbReference>
<evidence type="ECO:0000256" key="7">
    <source>
        <dbReference type="ARBA" id="ARBA00023136"/>
    </source>
</evidence>
<keyword evidence="10" id="KW-1003">Cell membrane</keyword>
<evidence type="ECO:0000259" key="13">
    <source>
        <dbReference type="Pfam" id="PF02823"/>
    </source>
</evidence>
<evidence type="ECO:0000256" key="10">
    <source>
        <dbReference type="HAMAP-Rule" id="MF_00530"/>
    </source>
</evidence>
<dbReference type="SUPFAM" id="SSF46604">
    <property type="entry name" value="Epsilon subunit of F1F0-ATP synthase C-terminal domain"/>
    <property type="match status" value="1"/>
</dbReference>
<dbReference type="AlphaFoldDB" id="A0A3S4ZD48"/>
<dbReference type="PANTHER" id="PTHR13822">
    <property type="entry name" value="ATP SYNTHASE DELTA/EPSILON CHAIN"/>
    <property type="match status" value="1"/>
</dbReference>
<evidence type="ECO:0000256" key="3">
    <source>
        <dbReference type="ARBA" id="ARBA00005712"/>
    </source>
</evidence>
<dbReference type="SUPFAM" id="SSF51344">
    <property type="entry name" value="Epsilon subunit of F1F0-ATP synthase N-terminal domain"/>
    <property type="match status" value="1"/>
</dbReference>
<keyword evidence="14" id="KW-0378">Hydrolase</keyword>
<dbReference type="InterPro" id="IPR020547">
    <property type="entry name" value="ATP_synth_F1_esu_C"/>
</dbReference>
<reference evidence="14 15" key="1">
    <citation type="submission" date="2018-12" db="EMBL/GenBank/DDBJ databases">
        <authorList>
            <consortium name="Pathogen Informatics"/>
        </authorList>
    </citation>
    <scope>NUCLEOTIDE SEQUENCE [LARGE SCALE GENOMIC DNA]</scope>
    <source>
        <strain evidence="14 15">NCTC12742</strain>
    </source>
</reference>
<dbReference type="KEGG" id="nwe:SAMEA3174300_1667"/>
<keyword evidence="10" id="KW-0375">Hydrogen ion transport</keyword>
<dbReference type="Pfam" id="PF00401">
    <property type="entry name" value="ATP-synt_DE"/>
    <property type="match status" value="1"/>
</dbReference>
<sequence>MSIMQVEVVSNEQHIYSGEASFVVVPTLMGELGIYPRHEPIMSLVRPGALRLTVPGETNEILVAVSGGLLEVQPNKLTVLADVAVRTHEMDQARAEEAKKAAEASISQASDDESLAKAHAALAAAIAQLKTLDYIRSQKNK</sequence>
<dbReference type="InterPro" id="IPR020546">
    <property type="entry name" value="ATP_synth_F1_dsu/esu_N"/>
</dbReference>
<organism evidence="14 15">
    <name type="scientific">Neisseria weaveri</name>
    <dbReference type="NCBI Taxonomy" id="28091"/>
    <lineage>
        <taxon>Bacteria</taxon>
        <taxon>Pseudomonadati</taxon>
        <taxon>Pseudomonadota</taxon>
        <taxon>Betaproteobacteria</taxon>
        <taxon>Neisseriales</taxon>
        <taxon>Neisseriaceae</taxon>
        <taxon>Neisseria</taxon>
    </lineage>
</organism>
<keyword evidence="8 10" id="KW-0139">CF(1)</keyword>
<keyword evidence="5 10" id="KW-0813">Transport</keyword>
<comment type="subunit">
    <text evidence="4 10 11">F-type ATPases have 2 components, CF(1) - the catalytic core - and CF(0) - the membrane proton channel. CF(1) has five subunits: alpha(3), beta(3), gamma(1), delta(1), epsilon(1). CF(0) has three main subunits: a, b and c.</text>
</comment>
<accession>A0A3S4ZD48</accession>
<evidence type="ECO:0000256" key="11">
    <source>
        <dbReference type="RuleBase" id="RU003656"/>
    </source>
</evidence>
<evidence type="ECO:0000256" key="2">
    <source>
        <dbReference type="ARBA" id="ARBA00004202"/>
    </source>
</evidence>
<comment type="similarity">
    <text evidence="3 10 11">Belongs to the ATPase epsilon chain family.</text>
</comment>
<dbReference type="OrthoDB" id="9791445at2"/>
<evidence type="ECO:0000256" key="6">
    <source>
        <dbReference type="ARBA" id="ARBA00023065"/>
    </source>
</evidence>
<keyword evidence="6 10" id="KW-0406">Ion transport</keyword>
<evidence type="ECO:0000256" key="9">
    <source>
        <dbReference type="ARBA" id="ARBA00023310"/>
    </source>
</evidence>
<dbReference type="InterPro" id="IPR001469">
    <property type="entry name" value="ATP_synth_F1_dsu/esu"/>
</dbReference>
<dbReference type="CDD" id="cd12152">
    <property type="entry name" value="F1-ATPase_delta"/>
    <property type="match status" value="1"/>
</dbReference>
<keyword evidence="9 10" id="KW-0066">ATP synthesis</keyword>
<dbReference type="Proteomes" id="UP000272771">
    <property type="component" value="Chromosome"/>
</dbReference>
<dbReference type="GO" id="GO:0005524">
    <property type="term" value="F:ATP binding"/>
    <property type="evidence" value="ECO:0007669"/>
    <property type="project" value="UniProtKB-UniRule"/>
</dbReference>
<dbReference type="GO" id="GO:0045259">
    <property type="term" value="C:proton-transporting ATP synthase complex"/>
    <property type="evidence" value="ECO:0007669"/>
    <property type="project" value="UniProtKB-KW"/>
</dbReference>
<protein>
    <recommendedName>
        <fullName evidence="10">ATP synthase epsilon chain</fullName>
    </recommendedName>
    <alternativeName>
        <fullName evidence="10">ATP synthase F1 sector epsilon subunit</fullName>
    </alternativeName>
    <alternativeName>
        <fullName evidence="10">F-ATPase epsilon subunit</fullName>
    </alternativeName>
</protein>
<dbReference type="Pfam" id="PF02823">
    <property type="entry name" value="ATP-synt_DE_N"/>
    <property type="match status" value="1"/>
</dbReference>
<dbReference type="InterPro" id="IPR036771">
    <property type="entry name" value="ATPsynth_dsu/esu_N"/>
</dbReference>
<evidence type="ECO:0000256" key="5">
    <source>
        <dbReference type="ARBA" id="ARBA00022448"/>
    </source>
</evidence>
<dbReference type="GO" id="GO:0016787">
    <property type="term" value="F:hydrolase activity"/>
    <property type="evidence" value="ECO:0007669"/>
    <property type="project" value="UniProtKB-KW"/>
</dbReference>
<keyword evidence="15" id="KW-1185">Reference proteome</keyword>
<dbReference type="Gene3D" id="2.60.15.10">
    <property type="entry name" value="F0F1 ATP synthase delta/epsilon subunit, N-terminal"/>
    <property type="match status" value="1"/>
</dbReference>
<evidence type="ECO:0000313" key="14">
    <source>
        <dbReference type="EMBL" id="VEJ51130.1"/>
    </source>
</evidence>
<evidence type="ECO:0000256" key="1">
    <source>
        <dbReference type="ARBA" id="ARBA00003543"/>
    </source>
</evidence>
<evidence type="ECO:0000313" key="15">
    <source>
        <dbReference type="Proteomes" id="UP000272771"/>
    </source>
</evidence>
<feature type="domain" description="ATP synthase epsilon subunit C-terminal" evidence="12">
    <location>
        <begin position="89"/>
        <end position="131"/>
    </location>
</feature>
<dbReference type="EMBL" id="LR134533">
    <property type="protein sequence ID" value="VEJ51130.1"/>
    <property type="molecule type" value="Genomic_DNA"/>
</dbReference>
<dbReference type="HAMAP" id="MF_00530">
    <property type="entry name" value="ATP_synth_epsil_bac"/>
    <property type="match status" value="1"/>
</dbReference>
<dbReference type="GO" id="GO:0005886">
    <property type="term" value="C:plasma membrane"/>
    <property type="evidence" value="ECO:0007669"/>
    <property type="project" value="UniProtKB-SubCell"/>
</dbReference>
<keyword evidence="7 10" id="KW-0472">Membrane</keyword>
<evidence type="ECO:0000256" key="8">
    <source>
        <dbReference type="ARBA" id="ARBA00023196"/>
    </source>
</evidence>
<dbReference type="NCBIfam" id="TIGR01216">
    <property type="entry name" value="ATP_synt_epsi"/>
    <property type="match status" value="1"/>
</dbReference>
<dbReference type="PANTHER" id="PTHR13822:SF10">
    <property type="entry name" value="ATP SYNTHASE EPSILON CHAIN, CHLOROPLASTIC"/>
    <property type="match status" value="1"/>
</dbReference>
<comment type="function">
    <text evidence="1 10">Produces ATP from ADP in the presence of a proton gradient across the membrane.</text>
</comment>